<proteinExistence type="inferred from homology"/>
<keyword evidence="4" id="KW-0800">Toxin</keyword>
<evidence type="ECO:0000256" key="4">
    <source>
        <dbReference type="ARBA" id="ARBA00022656"/>
    </source>
</evidence>
<dbReference type="Proteomes" id="UP001443914">
    <property type="component" value="Unassembled WGS sequence"/>
</dbReference>
<gene>
    <name evidence="9" type="ORF">RND81_04G017600</name>
</gene>
<dbReference type="AlphaFoldDB" id="A0AAW1LGT8"/>
<dbReference type="EMBL" id="JBDFQZ010000004">
    <property type="protein sequence ID" value="KAK9732722.1"/>
    <property type="molecule type" value="Genomic_DNA"/>
</dbReference>
<keyword evidence="10" id="KW-1185">Reference proteome</keyword>
<evidence type="ECO:0000313" key="9">
    <source>
        <dbReference type="EMBL" id="KAK9732722.1"/>
    </source>
</evidence>
<keyword evidence="7" id="KW-0652">Protein synthesis inhibitor</keyword>
<comment type="caution">
    <text evidence="9">The sequence shown here is derived from an EMBL/GenBank/DDBJ whole genome shotgun (WGS) entry which is preliminary data.</text>
</comment>
<accession>A0AAW1LGT8</accession>
<evidence type="ECO:0000256" key="6">
    <source>
        <dbReference type="ARBA" id="ARBA00022821"/>
    </source>
</evidence>
<protein>
    <recommendedName>
        <fullName evidence="3">rRNA N-glycosylase</fullName>
        <ecNumber evidence="3">3.2.2.22</ecNumber>
    </recommendedName>
    <alternativeName>
        <fullName evidence="8">rRNA N-glycosidase</fullName>
    </alternativeName>
</protein>
<evidence type="ECO:0000256" key="8">
    <source>
        <dbReference type="ARBA" id="ARBA00030788"/>
    </source>
</evidence>
<dbReference type="InterPro" id="IPR036041">
    <property type="entry name" value="Ribosome-inact_prot_sf"/>
</dbReference>
<dbReference type="Pfam" id="PF00161">
    <property type="entry name" value="RIP"/>
    <property type="match status" value="1"/>
</dbReference>
<dbReference type="GO" id="GO:0017148">
    <property type="term" value="P:negative regulation of translation"/>
    <property type="evidence" value="ECO:0007669"/>
    <property type="project" value="UniProtKB-KW"/>
</dbReference>
<evidence type="ECO:0000313" key="10">
    <source>
        <dbReference type="Proteomes" id="UP001443914"/>
    </source>
</evidence>
<dbReference type="GO" id="GO:0006952">
    <property type="term" value="P:defense response"/>
    <property type="evidence" value="ECO:0007669"/>
    <property type="project" value="UniProtKB-KW"/>
</dbReference>
<keyword evidence="5" id="KW-0378">Hydrolase</keyword>
<dbReference type="PRINTS" id="PR00396">
    <property type="entry name" value="SHIGARICIN"/>
</dbReference>
<comment type="similarity">
    <text evidence="2">Belongs to the ribosome-inactivating protein family. Type 1 RIP subfamily.</text>
</comment>
<evidence type="ECO:0000256" key="2">
    <source>
        <dbReference type="ARBA" id="ARBA00008544"/>
    </source>
</evidence>
<dbReference type="InterPro" id="IPR017988">
    <property type="entry name" value="Ribosome_inactivat_prot_CS"/>
</dbReference>
<dbReference type="InterPro" id="IPR017989">
    <property type="entry name" value="Ribosome_inactivat_1/2"/>
</dbReference>
<evidence type="ECO:0000256" key="3">
    <source>
        <dbReference type="ARBA" id="ARBA00012001"/>
    </source>
</evidence>
<reference evidence="9" key="1">
    <citation type="submission" date="2024-03" db="EMBL/GenBank/DDBJ databases">
        <title>WGS assembly of Saponaria officinalis var. Norfolk2.</title>
        <authorList>
            <person name="Jenkins J."/>
            <person name="Shu S."/>
            <person name="Grimwood J."/>
            <person name="Barry K."/>
            <person name="Goodstein D."/>
            <person name="Schmutz J."/>
            <person name="Leebens-Mack J."/>
            <person name="Osbourn A."/>
        </authorList>
    </citation>
    <scope>NUCLEOTIDE SEQUENCE [LARGE SCALE GENOMIC DNA]</scope>
    <source>
        <strain evidence="9">JIC</strain>
    </source>
</reference>
<comment type="catalytic activity">
    <reaction evidence="1">
        <text>Endohydrolysis of the N-glycosidic bond at one specific adenosine on the 28S rRNA.</text>
        <dbReference type="EC" id="3.2.2.22"/>
    </reaction>
</comment>
<organism evidence="9 10">
    <name type="scientific">Saponaria officinalis</name>
    <name type="common">Common soapwort</name>
    <name type="synonym">Lychnis saponaria</name>
    <dbReference type="NCBI Taxonomy" id="3572"/>
    <lineage>
        <taxon>Eukaryota</taxon>
        <taxon>Viridiplantae</taxon>
        <taxon>Streptophyta</taxon>
        <taxon>Embryophyta</taxon>
        <taxon>Tracheophyta</taxon>
        <taxon>Spermatophyta</taxon>
        <taxon>Magnoliopsida</taxon>
        <taxon>eudicotyledons</taxon>
        <taxon>Gunneridae</taxon>
        <taxon>Pentapetalae</taxon>
        <taxon>Caryophyllales</taxon>
        <taxon>Caryophyllaceae</taxon>
        <taxon>Caryophylleae</taxon>
        <taxon>Saponaria</taxon>
    </lineage>
</organism>
<evidence type="ECO:0000256" key="5">
    <source>
        <dbReference type="ARBA" id="ARBA00022801"/>
    </source>
</evidence>
<dbReference type="GO" id="GO:0030598">
    <property type="term" value="F:rRNA N-glycosylase activity"/>
    <property type="evidence" value="ECO:0007669"/>
    <property type="project" value="UniProtKB-EC"/>
</dbReference>
<evidence type="ECO:0000256" key="1">
    <source>
        <dbReference type="ARBA" id="ARBA00000237"/>
    </source>
</evidence>
<keyword evidence="6" id="KW-0611">Plant defense</keyword>
<dbReference type="InterPro" id="IPR001574">
    <property type="entry name" value="Ribosome_inactivat_prot"/>
</dbReference>
<dbReference type="PROSITE" id="PS00275">
    <property type="entry name" value="SHIGA_RICIN"/>
    <property type="match status" value="1"/>
</dbReference>
<evidence type="ECO:0000256" key="7">
    <source>
        <dbReference type="ARBA" id="ARBA00023193"/>
    </source>
</evidence>
<sequence>MAEVNGKAHVTRNEARFILLAAQMVAEAARFKYIEDLVLDNFDTEKEIEIVPDRVIILQNSWRIISQATKESNKGVFKTPLVLESYAIPGVKWTVVNVVEVNMGILLNVDYTGLLSIIYNNIFSFFSDV</sequence>
<dbReference type="EC" id="3.2.2.22" evidence="3"/>
<dbReference type="GO" id="GO:0090729">
    <property type="term" value="F:toxin activity"/>
    <property type="evidence" value="ECO:0007669"/>
    <property type="project" value="UniProtKB-KW"/>
</dbReference>
<dbReference type="SUPFAM" id="SSF56371">
    <property type="entry name" value="Ribosome inactivating proteins (RIP)"/>
    <property type="match status" value="1"/>
</dbReference>
<name>A0AAW1LGT8_SAPOF</name>
<dbReference type="InterPro" id="IPR016139">
    <property type="entry name" value="Ribosome_inactivat_prot_sub2"/>
</dbReference>
<dbReference type="Gene3D" id="4.10.470.10">
    <property type="entry name" value="Ricin (A Subunit), domain 2"/>
    <property type="match status" value="1"/>
</dbReference>